<proteinExistence type="predicted"/>
<protein>
    <submittedName>
        <fullName evidence="2">Uncharacterized protein</fullName>
    </submittedName>
</protein>
<gene>
    <name evidence="2" type="ORF">TeGR_g2503</name>
</gene>
<comment type="caution">
    <text evidence="2">The sequence shown here is derived from an EMBL/GenBank/DDBJ whole genome shotgun (WGS) entry which is preliminary data.</text>
</comment>
<keyword evidence="3" id="KW-1185">Reference proteome</keyword>
<keyword evidence="1" id="KW-1133">Transmembrane helix</keyword>
<keyword evidence="1" id="KW-0812">Transmembrane</keyword>
<organism evidence="2 3">
    <name type="scientific">Tetraparma gracilis</name>
    <dbReference type="NCBI Taxonomy" id="2962635"/>
    <lineage>
        <taxon>Eukaryota</taxon>
        <taxon>Sar</taxon>
        <taxon>Stramenopiles</taxon>
        <taxon>Ochrophyta</taxon>
        <taxon>Bolidophyceae</taxon>
        <taxon>Parmales</taxon>
        <taxon>Triparmaceae</taxon>
        <taxon>Tetraparma</taxon>
    </lineage>
</organism>
<name>A0ABQ6N9E3_9STRA</name>
<evidence type="ECO:0000313" key="2">
    <source>
        <dbReference type="EMBL" id="GMI43316.1"/>
    </source>
</evidence>
<evidence type="ECO:0000313" key="3">
    <source>
        <dbReference type="Proteomes" id="UP001165060"/>
    </source>
</evidence>
<dbReference type="Proteomes" id="UP001165060">
    <property type="component" value="Unassembled WGS sequence"/>
</dbReference>
<reference evidence="2 3" key="1">
    <citation type="journal article" date="2023" name="Commun. Biol.">
        <title>Genome analysis of Parmales, the sister group of diatoms, reveals the evolutionary specialization of diatoms from phago-mixotrophs to photoautotrophs.</title>
        <authorList>
            <person name="Ban H."/>
            <person name="Sato S."/>
            <person name="Yoshikawa S."/>
            <person name="Yamada K."/>
            <person name="Nakamura Y."/>
            <person name="Ichinomiya M."/>
            <person name="Sato N."/>
            <person name="Blanc-Mathieu R."/>
            <person name="Endo H."/>
            <person name="Kuwata A."/>
            <person name="Ogata H."/>
        </authorList>
    </citation>
    <scope>NUCLEOTIDE SEQUENCE [LARGE SCALE GENOMIC DNA]</scope>
</reference>
<evidence type="ECO:0000256" key="1">
    <source>
        <dbReference type="SAM" id="Phobius"/>
    </source>
</evidence>
<keyword evidence="1" id="KW-0472">Membrane</keyword>
<feature type="transmembrane region" description="Helical" evidence="1">
    <location>
        <begin position="16"/>
        <end position="37"/>
    </location>
</feature>
<dbReference type="EMBL" id="BRYB01002338">
    <property type="protein sequence ID" value="GMI43316.1"/>
    <property type="molecule type" value="Genomic_DNA"/>
</dbReference>
<sequence length="91" mass="9749">MNPFVHVKDFCLAETGWTFAFVFSNLLFWCYGFIAATDYGWSDAEKMTGADGGGIPSGPSGSGVVPITTLLFIVGTGTWLSKLAGYQPKTE</sequence>
<accession>A0ABQ6N9E3</accession>